<sequence length="157" mass="16565">MNAPQTRLLTLAALALFCVTVTYWVVTLTSRQTAPLPAAAATRAPSVEQAATIFGGRLERQANSDVHLFGILALQGGAAAIVSYGGEPARAVSLGSPLTQGVKLSEVRARSIIIDRNGARSEIFLPQNPPGPTIWVRSARRDASLASGSRDESRSIE</sequence>
<evidence type="ECO:0000256" key="5">
    <source>
        <dbReference type="ARBA" id="ARBA00022692"/>
    </source>
</evidence>
<dbReference type="GO" id="GO:0005886">
    <property type="term" value="C:plasma membrane"/>
    <property type="evidence" value="ECO:0007669"/>
    <property type="project" value="UniProtKB-SubCell"/>
</dbReference>
<evidence type="ECO:0000256" key="8">
    <source>
        <dbReference type="ARBA" id="ARBA00023136"/>
    </source>
</evidence>
<dbReference type="Gene3D" id="2.30.30.830">
    <property type="match status" value="1"/>
</dbReference>
<reference evidence="10 11" key="2">
    <citation type="submission" date="2011-10" db="EMBL/GenBank/DDBJ databases">
        <title>Draft genome sequence of Candidatus Burkholderia kirkii.</title>
        <authorList>
            <person name="Carlier A.L."/>
            <person name="Eberl L."/>
        </authorList>
    </citation>
    <scope>NUCLEOTIDE SEQUENCE [LARGE SCALE GENOMIC DNA]</scope>
    <source>
        <strain evidence="10 11">UZHbot1</strain>
    </source>
</reference>
<keyword evidence="5" id="KW-0812">Transmembrane</keyword>
<dbReference type="Pfam" id="PF11356">
    <property type="entry name" value="T2SSC"/>
    <property type="match status" value="1"/>
</dbReference>
<name>G4MJT1_9BURK</name>
<accession>G4MJT1</accession>
<evidence type="ECO:0000256" key="1">
    <source>
        <dbReference type="ARBA" id="ARBA00004533"/>
    </source>
</evidence>
<organism evidence="10 11">
    <name type="scientific">Candidatus Paraburkholderia kirkii UZHbot1</name>
    <dbReference type="NCBI Taxonomy" id="1055526"/>
    <lineage>
        <taxon>Bacteria</taxon>
        <taxon>Pseudomonadati</taxon>
        <taxon>Pseudomonadota</taxon>
        <taxon>Betaproteobacteria</taxon>
        <taxon>Burkholderiales</taxon>
        <taxon>Burkholderiaceae</taxon>
        <taxon>Paraburkholderia</taxon>
    </lineage>
</organism>
<keyword evidence="2" id="KW-0813">Transport</keyword>
<dbReference type="Proteomes" id="UP000003511">
    <property type="component" value="Unassembled WGS sequence"/>
</dbReference>
<gene>
    <name evidence="10" type="ORF">BKIR_c95_1644</name>
</gene>
<evidence type="ECO:0000256" key="2">
    <source>
        <dbReference type="ARBA" id="ARBA00022448"/>
    </source>
</evidence>
<feature type="domain" description="Type II secretion system protein GspC N-terminal" evidence="9">
    <location>
        <begin position="63"/>
        <end position="125"/>
    </location>
</feature>
<evidence type="ECO:0000256" key="3">
    <source>
        <dbReference type="ARBA" id="ARBA00022475"/>
    </source>
</evidence>
<keyword evidence="6" id="KW-0653">Protein transport</keyword>
<evidence type="ECO:0000313" key="10">
    <source>
        <dbReference type="EMBL" id="CCD41410.1"/>
    </source>
</evidence>
<evidence type="ECO:0000256" key="4">
    <source>
        <dbReference type="ARBA" id="ARBA00022519"/>
    </source>
</evidence>
<reference evidence="10 11" key="1">
    <citation type="submission" date="2011-09" db="EMBL/GenBank/DDBJ databases">
        <authorList>
            <person name="Carlier A."/>
        </authorList>
    </citation>
    <scope>NUCLEOTIDE SEQUENCE [LARGE SCALE GENOMIC DNA]</scope>
    <source>
        <strain evidence="10 11">UZHbot1</strain>
    </source>
</reference>
<dbReference type="AlphaFoldDB" id="G4MJT1"/>
<protein>
    <submittedName>
        <fullName evidence="10">General secretion pathway protein C</fullName>
    </submittedName>
</protein>
<dbReference type="GO" id="GO:0015031">
    <property type="term" value="P:protein transport"/>
    <property type="evidence" value="ECO:0007669"/>
    <property type="project" value="UniProtKB-KW"/>
</dbReference>
<evidence type="ECO:0000259" key="9">
    <source>
        <dbReference type="Pfam" id="PF11356"/>
    </source>
</evidence>
<evidence type="ECO:0000313" key="11">
    <source>
        <dbReference type="Proteomes" id="UP000003511"/>
    </source>
</evidence>
<evidence type="ECO:0000256" key="7">
    <source>
        <dbReference type="ARBA" id="ARBA00022989"/>
    </source>
</evidence>
<comment type="caution">
    <text evidence="10">The sequence shown here is derived from an EMBL/GenBank/DDBJ whole genome shotgun (WGS) entry which is preliminary data.</text>
</comment>
<comment type="subcellular location">
    <subcellularLocation>
        <location evidence="1">Cell inner membrane</location>
    </subcellularLocation>
</comment>
<dbReference type="STRING" id="1055526.BKIR_c95_1644"/>
<keyword evidence="4" id="KW-0997">Cell inner membrane</keyword>
<dbReference type="InterPro" id="IPR024961">
    <property type="entry name" value="T2SS_GspC_N"/>
</dbReference>
<dbReference type="HOGENOM" id="CLU_142716_0_0_4"/>
<evidence type="ECO:0000256" key="6">
    <source>
        <dbReference type="ARBA" id="ARBA00022927"/>
    </source>
</evidence>
<dbReference type="EMBL" id="CAFE01000284">
    <property type="protein sequence ID" value="CCD41410.1"/>
    <property type="molecule type" value="Genomic_DNA"/>
</dbReference>
<keyword evidence="11" id="KW-1185">Reference proteome</keyword>
<keyword evidence="8" id="KW-0472">Membrane</keyword>
<dbReference type="BioCyc" id="CBUR1055526:G10QW-1950-MONOMER"/>
<keyword evidence="3" id="KW-1003">Cell membrane</keyword>
<proteinExistence type="predicted"/>
<keyword evidence="7" id="KW-1133">Transmembrane helix</keyword>